<evidence type="ECO:0000313" key="1">
    <source>
        <dbReference type="EMBL" id="WMD20247.1"/>
    </source>
</evidence>
<dbReference type="Proteomes" id="UP001234798">
    <property type="component" value="Chromosome"/>
</dbReference>
<dbReference type="RefSeq" id="WP_306943293.1">
    <property type="nucleotide sequence ID" value="NZ_CP132976.1"/>
</dbReference>
<dbReference type="NCBIfam" id="TIGR03353">
    <property type="entry name" value="VI_chp_4"/>
    <property type="match status" value="1"/>
</dbReference>
<protein>
    <submittedName>
        <fullName evidence="1">Type VI secretion system baseplate subunit TssK</fullName>
    </submittedName>
</protein>
<reference evidence="1 2" key="1">
    <citation type="submission" date="2023-08" db="EMBL/GenBank/DDBJ databases">
        <title>Achromobacter seleniivolatilans sp. nov., isolated from seleniferous soil.</title>
        <authorList>
            <person name="Zhang S."/>
            <person name="Li K."/>
            <person name="Peng J."/>
            <person name="Zhao Q."/>
            <person name="Wang H."/>
            <person name="Guo Y."/>
        </authorList>
    </citation>
    <scope>NUCLEOTIDE SEQUENCE [LARGE SCALE GENOMIC DNA]</scope>
    <source>
        <strain evidence="1 2">R39</strain>
    </source>
</reference>
<keyword evidence="2" id="KW-1185">Reference proteome</keyword>
<sequence length="449" mass="49498">MSLYSKVVWSEGLFLIPQLFQQQERYLEFFAHKRAAPAGPFFWGYSRYEIDHESLSFGKVALQKGSGVFPDGTPFDIPAHNLPPAPLTVLPEHLNQLIYLAVPLRLPDVDETVFEHDSGSMARYVAFDKEMADSNAIGQGPKAVQLAHLQLRLLPEKELTQSWIGVALGRVKSILSDGSVTLHDGDFIPPVSACAANPLLVQWGQQLQGLVKLRADALAGRLSSGQGNVTSAAEVSDYLLLQILNRYDPLLDHICRVGETPPETLYTTLAMLAGDLATYVRPQSRRPPPAPGYDHAQLYRSIQPLVAEVHSLLNQVLVRSAQPIALVEQAHGIRTATLMPSELQGYANLVLAVSAQMTPDQLLQQFVSQTKISHPHRLPELIRSHLPGVTLSPLPVPPRQIPFAAGNVYFELNRTGPLWDQIARQGGLALHIAGHFPELKLELWGVRSR</sequence>
<accession>A0ABY9M0K7</accession>
<evidence type="ECO:0000313" key="2">
    <source>
        <dbReference type="Proteomes" id="UP001234798"/>
    </source>
</evidence>
<dbReference type="PANTHER" id="PTHR35566:SF6">
    <property type="entry name" value="CYTOPLASMIC PROTEIN"/>
    <property type="match status" value="1"/>
</dbReference>
<dbReference type="PANTHER" id="PTHR35566">
    <property type="entry name" value="BLR3599 PROTEIN"/>
    <property type="match status" value="1"/>
</dbReference>
<dbReference type="Pfam" id="PF05936">
    <property type="entry name" value="T6SS_VasE"/>
    <property type="match status" value="1"/>
</dbReference>
<dbReference type="EMBL" id="CP132976">
    <property type="protein sequence ID" value="WMD20247.1"/>
    <property type="molecule type" value="Genomic_DNA"/>
</dbReference>
<name>A0ABY9M0K7_9BURK</name>
<dbReference type="InterPro" id="IPR010263">
    <property type="entry name" value="T6SS_TssK"/>
</dbReference>
<proteinExistence type="predicted"/>
<organism evidence="1 2">
    <name type="scientific">Achromobacter seleniivolatilans</name>
    <dbReference type="NCBI Taxonomy" id="3047478"/>
    <lineage>
        <taxon>Bacteria</taxon>
        <taxon>Pseudomonadati</taxon>
        <taxon>Pseudomonadota</taxon>
        <taxon>Betaproteobacteria</taxon>
        <taxon>Burkholderiales</taxon>
        <taxon>Alcaligenaceae</taxon>
        <taxon>Achromobacter</taxon>
    </lineage>
</organism>
<gene>
    <name evidence="1" type="primary">tssK</name>
    <name evidence="1" type="ORF">RAS12_27175</name>
</gene>